<keyword evidence="1" id="KW-0812">Transmembrane</keyword>
<evidence type="ECO:0000313" key="4">
    <source>
        <dbReference type="Proteomes" id="UP000020766"/>
    </source>
</evidence>
<protein>
    <recommendedName>
        <fullName evidence="2">Glycine zipper domain-containing protein</fullName>
    </recommendedName>
</protein>
<organism evidence="3 4">
    <name type="scientific">Comamonas aquatica DA1877</name>
    <dbReference type="NCBI Taxonomy" id="1457173"/>
    <lineage>
        <taxon>Bacteria</taxon>
        <taxon>Pseudomonadati</taxon>
        <taxon>Pseudomonadota</taxon>
        <taxon>Betaproteobacteria</taxon>
        <taxon>Burkholderiales</taxon>
        <taxon>Comamonadaceae</taxon>
        <taxon>Comamonas</taxon>
    </lineage>
</organism>
<keyword evidence="4" id="KW-1185">Reference proteome</keyword>
<name>A0A014MHZ7_9BURK</name>
<feature type="transmembrane region" description="Helical" evidence="1">
    <location>
        <begin position="39"/>
        <end position="62"/>
    </location>
</feature>
<feature type="domain" description="Glycine zipper" evidence="2">
    <location>
        <begin position="29"/>
        <end position="72"/>
    </location>
</feature>
<dbReference type="EMBL" id="JBOK01000003">
    <property type="protein sequence ID" value="EXU81371.1"/>
    <property type="molecule type" value="Genomic_DNA"/>
</dbReference>
<reference evidence="3 4" key="1">
    <citation type="submission" date="2014-01" db="EMBL/GenBank/DDBJ databases">
        <title>Interspecies Systems Biology Uncovers Metabolites Affecting C. elegans Gene Expression and Life History Traits.</title>
        <authorList>
            <person name="Watson E."/>
            <person name="Macneil L.T."/>
            <person name="Ritter A.D."/>
            <person name="Yilmaz L.S."/>
            <person name="Rosebrock A.P."/>
            <person name="Caudy A.A."/>
            <person name="Walhout A.J."/>
        </authorList>
    </citation>
    <scope>NUCLEOTIDE SEQUENCE [LARGE SCALE GENOMIC DNA]</scope>
    <source>
        <strain evidence="3 4">DA1877</strain>
    </source>
</reference>
<evidence type="ECO:0000313" key="3">
    <source>
        <dbReference type="EMBL" id="EXU81371.1"/>
    </source>
</evidence>
<evidence type="ECO:0000259" key="2">
    <source>
        <dbReference type="Pfam" id="PF13488"/>
    </source>
</evidence>
<dbReference type="Pfam" id="PF13488">
    <property type="entry name" value="Gly-zipper_Omp"/>
    <property type="match status" value="1"/>
</dbReference>
<dbReference type="InterPro" id="IPR039567">
    <property type="entry name" value="Gly-zipper"/>
</dbReference>
<dbReference type="AlphaFoldDB" id="A0A014MHZ7"/>
<dbReference type="PATRIC" id="fig|1457173.3.peg.778"/>
<keyword evidence="1" id="KW-0472">Membrane</keyword>
<proteinExistence type="predicted"/>
<dbReference type="Proteomes" id="UP000020766">
    <property type="component" value="Unassembled WGS sequence"/>
</dbReference>
<sequence length="72" mass="6870">MQQPHTWLTALALTTTLALGGCANNQQLGTGVGAVAGGLVGDAVLGGTIGTLGGAAAGAVIGNQIGKNQDQK</sequence>
<keyword evidence="1" id="KW-1133">Transmembrane helix</keyword>
<accession>A0A014MHZ7</accession>
<dbReference type="RefSeq" id="WP_042415334.1">
    <property type="nucleotide sequence ID" value="NZ_JBOK01000003.1"/>
</dbReference>
<dbReference type="GeneID" id="74937531"/>
<comment type="caution">
    <text evidence="3">The sequence shown here is derived from an EMBL/GenBank/DDBJ whole genome shotgun (WGS) entry which is preliminary data.</text>
</comment>
<gene>
    <name evidence="3" type="ORF">AX13_11245</name>
</gene>
<evidence type="ECO:0000256" key="1">
    <source>
        <dbReference type="SAM" id="Phobius"/>
    </source>
</evidence>